<feature type="transmembrane region" description="Helical" evidence="6">
    <location>
        <begin position="49"/>
        <end position="77"/>
    </location>
</feature>
<proteinExistence type="predicted"/>
<evidence type="ECO:0000256" key="3">
    <source>
        <dbReference type="ARBA" id="ARBA00022692"/>
    </source>
</evidence>
<feature type="transmembrane region" description="Helical" evidence="6">
    <location>
        <begin position="98"/>
        <end position="122"/>
    </location>
</feature>
<dbReference type="Pfam" id="PF03739">
    <property type="entry name" value="LptF_LptG"/>
    <property type="match status" value="1"/>
</dbReference>
<dbReference type="STRING" id="197461.A3843_14660"/>
<dbReference type="PANTHER" id="PTHR33529:SF6">
    <property type="entry name" value="YJGP_YJGQ FAMILY PERMEASE"/>
    <property type="match status" value="1"/>
</dbReference>
<comment type="caution">
    <text evidence="7">The sequence shown here is derived from an EMBL/GenBank/DDBJ whole genome shotgun (WGS) entry which is preliminary data.</text>
</comment>
<keyword evidence="4 6" id="KW-1133">Transmembrane helix</keyword>
<evidence type="ECO:0000256" key="4">
    <source>
        <dbReference type="ARBA" id="ARBA00022989"/>
    </source>
</evidence>
<dbReference type="GO" id="GO:0043190">
    <property type="term" value="C:ATP-binding cassette (ABC) transporter complex"/>
    <property type="evidence" value="ECO:0007669"/>
    <property type="project" value="InterPro"/>
</dbReference>
<evidence type="ECO:0000313" key="8">
    <source>
        <dbReference type="Proteomes" id="UP000185783"/>
    </source>
</evidence>
<gene>
    <name evidence="7" type="ORF">A3843_14660</name>
</gene>
<protein>
    <submittedName>
        <fullName evidence="7">LPS export ABC transporter permease LptF</fullName>
    </submittedName>
</protein>
<name>A0A1U7JE56_9HYPH</name>
<dbReference type="EMBL" id="LVVZ01000022">
    <property type="protein sequence ID" value="OKL42985.1"/>
    <property type="molecule type" value="Genomic_DNA"/>
</dbReference>
<dbReference type="InterPro" id="IPR005495">
    <property type="entry name" value="LptG/LptF_permease"/>
</dbReference>
<comment type="subcellular location">
    <subcellularLocation>
        <location evidence="1">Cell membrane</location>
        <topology evidence="1">Multi-pass membrane protein</topology>
    </subcellularLocation>
</comment>
<sequence>MKTIERYILKRTLASFLVTMIAMTGVVWSTQALRQLDLVTSKGQTLLQFFYITLLGVPYLAVIVAPFAMVIAMILILNSMARDSELIVINASGASRALVLRPIMIFSLVIALVIGALSTYLAPKGRALMRDEITKVRVDLVANIIKPGRFIEIEDGLTFHIRNRSGDGILEGLLLNDEREQQTAFTYTAERGRIIEAADKTILVMLDGTIQRRPKGTKDISIVSFESYGFDLSSMIPEAVAPTYKASDRPTLELLNAAPDDSYAQRNWNRLVAEFHDRLSQPLYPLAFGLIIYAFLGSAKTTRQNQGLSILGAIASCFLVRTAGFAAAMAVTSQPPLFPLLYAIPLVAAVLAIWSIRYGRTPRWMNELAYKLEMLMERVKAKRVGRSPSKSGETA</sequence>
<dbReference type="Proteomes" id="UP000185783">
    <property type="component" value="Unassembled WGS sequence"/>
</dbReference>
<feature type="transmembrane region" description="Helical" evidence="6">
    <location>
        <begin position="337"/>
        <end position="356"/>
    </location>
</feature>
<feature type="transmembrane region" description="Helical" evidence="6">
    <location>
        <begin position="308"/>
        <end position="331"/>
    </location>
</feature>
<dbReference type="PANTHER" id="PTHR33529">
    <property type="entry name" value="SLR0882 PROTEIN-RELATED"/>
    <property type="match status" value="1"/>
</dbReference>
<dbReference type="RefSeq" id="WP_036490050.1">
    <property type="nucleotide sequence ID" value="NZ_LVVZ01000022.1"/>
</dbReference>
<dbReference type="InterPro" id="IPR030922">
    <property type="entry name" value="LptF"/>
</dbReference>
<feature type="transmembrane region" description="Helical" evidence="6">
    <location>
        <begin position="279"/>
        <end position="296"/>
    </location>
</feature>
<keyword evidence="3 6" id="KW-0812">Transmembrane</keyword>
<keyword evidence="8" id="KW-1185">Reference proteome</keyword>
<dbReference type="GO" id="GO:0055085">
    <property type="term" value="P:transmembrane transport"/>
    <property type="evidence" value="ECO:0007669"/>
    <property type="project" value="InterPro"/>
</dbReference>
<keyword evidence="5 6" id="KW-0472">Membrane</keyword>
<dbReference type="NCBIfam" id="TIGR04407">
    <property type="entry name" value="LptF_YjgP"/>
    <property type="match status" value="1"/>
</dbReference>
<keyword evidence="2" id="KW-1003">Cell membrane</keyword>
<evidence type="ECO:0000256" key="5">
    <source>
        <dbReference type="ARBA" id="ARBA00023136"/>
    </source>
</evidence>
<feature type="transmembrane region" description="Helical" evidence="6">
    <location>
        <begin position="12"/>
        <end position="29"/>
    </location>
</feature>
<evidence type="ECO:0000256" key="2">
    <source>
        <dbReference type="ARBA" id="ARBA00022475"/>
    </source>
</evidence>
<dbReference type="GO" id="GO:0015920">
    <property type="term" value="P:lipopolysaccharide transport"/>
    <property type="evidence" value="ECO:0007669"/>
    <property type="project" value="TreeGrafter"/>
</dbReference>
<evidence type="ECO:0000313" key="7">
    <source>
        <dbReference type="EMBL" id="OKL42985.1"/>
    </source>
</evidence>
<reference evidence="7 8" key="1">
    <citation type="submission" date="2016-03" db="EMBL/GenBank/DDBJ databases">
        <title>Genome sequence of Nesiotobacter sp. nov., a moderately halophilic alphaproteobacterium isolated from the Yellow Sea, China.</title>
        <authorList>
            <person name="Zhang G."/>
            <person name="Zhang R."/>
        </authorList>
    </citation>
    <scope>NUCLEOTIDE SEQUENCE [LARGE SCALE GENOMIC DNA]</scope>
    <source>
        <strain evidence="7 8">WB1-6</strain>
    </source>
</reference>
<organism evidence="7 8">
    <name type="scientific">Pseudovibrio exalbescens</name>
    <dbReference type="NCBI Taxonomy" id="197461"/>
    <lineage>
        <taxon>Bacteria</taxon>
        <taxon>Pseudomonadati</taxon>
        <taxon>Pseudomonadota</taxon>
        <taxon>Alphaproteobacteria</taxon>
        <taxon>Hyphomicrobiales</taxon>
        <taxon>Stappiaceae</taxon>
        <taxon>Pseudovibrio</taxon>
    </lineage>
</organism>
<accession>A0A1U7JE56</accession>
<evidence type="ECO:0000256" key="1">
    <source>
        <dbReference type="ARBA" id="ARBA00004651"/>
    </source>
</evidence>
<dbReference type="AlphaFoldDB" id="A0A1U7JE56"/>
<evidence type="ECO:0000256" key="6">
    <source>
        <dbReference type="SAM" id="Phobius"/>
    </source>
</evidence>